<organism evidence="3 4">
    <name type="scientific">Cloacibacterium rupense</name>
    <dbReference type="NCBI Taxonomy" id="517423"/>
    <lineage>
        <taxon>Bacteria</taxon>
        <taxon>Pseudomonadati</taxon>
        <taxon>Bacteroidota</taxon>
        <taxon>Flavobacteriia</taxon>
        <taxon>Flavobacteriales</taxon>
        <taxon>Weeksellaceae</taxon>
    </lineage>
</organism>
<dbReference type="InterPro" id="IPR010559">
    <property type="entry name" value="Sig_transdc_His_kin_internal"/>
</dbReference>
<dbReference type="EMBL" id="BMLV01000002">
    <property type="protein sequence ID" value="GGP04033.1"/>
    <property type="molecule type" value="Genomic_DNA"/>
</dbReference>
<dbReference type="InterPro" id="IPR050640">
    <property type="entry name" value="Bact_2-comp_sensor_kinase"/>
</dbReference>
<sequence length="333" mass="39416">MRKFTLPLIHIIVWVYLFYTMLFISVEDESIFASLLTYSTILINVATFYFNYFFILPKITYNPNTKKTVISIVIIILFYVFLKYFIEEILIIKILKTKVLYMKDSFIWFLNFSIIQSTMPILFSSFIWFIDNSFKVEKERQELLQQKNEAEMSLLKSQINPHFIFNTLNNIYSLVNQKSDKSLNAIEKLGDLLRFSTTEIRKDFTSLHDEIQYLKNYIDLESLRISTPENILFEDKTENKDLKIAPMILIPFVENVFKHGNLRDFPLEISIETKANQLLFHQKNKISNLEKDKSSGIGIENVKKRLSIIYPDKHQLEILNDGEFYEVNLMVNL</sequence>
<dbReference type="Pfam" id="PF06580">
    <property type="entry name" value="His_kinase"/>
    <property type="match status" value="1"/>
</dbReference>
<dbReference type="Proteomes" id="UP000620064">
    <property type="component" value="Unassembled WGS sequence"/>
</dbReference>
<dbReference type="PANTHER" id="PTHR34220:SF7">
    <property type="entry name" value="SENSOR HISTIDINE KINASE YPDA"/>
    <property type="match status" value="1"/>
</dbReference>
<accession>A0ABQ2NJV4</accession>
<protein>
    <submittedName>
        <fullName evidence="3">Sensor histidine kinase</fullName>
    </submittedName>
</protein>
<feature type="transmembrane region" description="Helical" evidence="1">
    <location>
        <begin position="7"/>
        <end position="25"/>
    </location>
</feature>
<comment type="caution">
    <text evidence="3">The sequence shown here is derived from an EMBL/GenBank/DDBJ whole genome shotgun (WGS) entry which is preliminary data.</text>
</comment>
<proteinExistence type="predicted"/>
<keyword evidence="1" id="KW-0812">Transmembrane</keyword>
<keyword evidence="3" id="KW-0808">Transferase</keyword>
<feature type="transmembrane region" description="Helical" evidence="1">
    <location>
        <begin position="68"/>
        <end position="86"/>
    </location>
</feature>
<keyword evidence="4" id="KW-1185">Reference proteome</keyword>
<evidence type="ECO:0000256" key="1">
    <source>
        <dbReference type="SAM" id="Phobius"/>
    </source>
</evidence>
<dbReference type="InterPro" id="IPR036890">
    <property type="entry name" value="HATPase_C_sf"/>
</dbReference>
<feature type="transmembrane region" description="Helical" evidence="1">
    <location>
        <begin position="106"/>
        <end position="130"/>
    </location>
</feature>
<gene>
    <name evidence="3" type="ORF">GCM10010992_14730</name>
</gene>
<reference evidence="4" key="1">
    <citation type="journal article" date="2019" name="Int. J. Syst. Evol. Microbiol.">
        <title>The Global Catalogue of Microorganisms (GCM) 10K type strain sequencing project: providing services to taxonomists for standard genome sequencing and annotation.</title>
        <authorList>
            <consortium name="The Broad Institute Genomics Platform"/>
            <consortium name="The Broad Institute Genome Sequencing Center for Infectious Disease"/>
            <person name="Wu L."/>
            <person name="Ma J."/>
        </authorList>
    </citation>
    <scope>NUCLEOTIDE SEQUENCE [LARGE SCALE GENOMIC DNA]</scope>
    <source>
        <strain evidence="4">CGMCC 1.7656</strain>
    </source>
</reference>
<dbReference type="GO" id="GO:0016301">
    <property type="term" value="F:kinase activity"/>
    <property type="evidence" value="ECO:0007669"/>
    <property type="project" value="UniProtKB-KW"/>
</dbReference>
<name>A0ABQ2NJV4_9FLAO</name>
<evidence type="ECO:0000259" key="2">
    <source>
        <dbReference type="Pfam" id="PF06580"/>
    </source>
</evidence>
<feature type="domain" description="Signal transduction histidine kinase internal region" evidence="2">
    <location>
        <begin position="150"/>
        <end position="226"/>
    </location>
</feature>
<keyword evidence="1" id="KW-1133">Transmembrane helix</keyword>
<feature type="transmembrane region" description="Helical" evidence="1">
    <location>
        <begin position="31"/>
        <end position="56"/>
    </location>
</feature>
<evidence type="ECO:0000313" key="4">
    <source>
        <dbReference type="Proteomes" id="UP000620064"/>
    </source>
</evidence>
<keyword evidence="3" id="KW-0418">Kinase</keyword>
<dbReference type="Gene3D" id="3.30.565.10">
    <property type="entry name" value="Histidine kinase-like ATPase, C-terminal domain"/>
    <property type="match status" value="1"/>
</dbReference>
<keyword evidence="1" id="KW-0472">Membrane</keyword>
<dbReference type="PANTHER" id="PTHR34220">
    <property type="entry name" value="SENSOR HISTIDINE KINASE YPDA"/>
    <property type="match status" value="1"/>
</dbReference>
<evidence type="ECO:0000313" key="3">
    <source>
        <dbReference type="EMBL" id="GGP04033.1"/>
    </source>
</evidence>